<protein>
    <submittedName>
        <fullName evidence="2">Uncharacterized protein</fullName>
    </submittedName>
</protein>
<proteinExistence type="predicted"/>
<comment type="caution">
    <text evidence="2">The sequence shown here is derived from an EMBL/GenBank/DDBJ whole genome shotgun (WGS) entry which is preliminary data.</text>
</comment>
<name>A0A3R7K786_TRYRA</name>
<evidence type="ECO:0000313" key="2">
    <source>
        <dbReference type="EMBL" id="RNF02900.1"/>
    </source>
</evidence>
<dbReference type="EMBL" id="MKGL01000214">
    <property type="protein sequence ID" value="RNF02900.1"/>
    <property type="molecule type" value="Genomic_DNA"/>
</dbReference>
<dbReference type="OrthoDB" id="252846at2759"/>
<evidence type="ECO:0000313" key="3">
    <source>
        <dbReference type="Proteomes" id="UP000283634"/>
    </source>
</evidence>
<dbReference type="VEuPathDB" id="TriTrypDB:TRSC58_05404"/>
<dbReference type="RefSeq" id="XP_029237187.1">
    <property type="nucleotide sequence ID" value="XM_029382958.1"/>
</dbReference>
<dbReference type="GeneID" id="40330036"/>
<dbReference type="AlphaFoldDB" id="A0A3R7K786"/>
<dbReference type="Proteomes" id="UP000283634">
    <property type="component" value="Unassembled WGS sequence"/>
</dbReference>
<dbReference type="OMA" id="RHRTNNT"/>
<feature type="region of interest" description="Disordered" evidence="1">
    <location>
        <begin position="33"/>
        <end position="56"/>
    </location>
</feature>
<gene>
    <name evidence="2" type="ORF">TraAM80_06103</name>
</gene>
<evidence type="ECO:0000256" key="1">
    <source>
        <dbReference type="SAM" id="MobiDB-lite"/>
    </source>
</evidence>
<organism evidence="2 3">
    <name type="scientific">Trypanosoma rangeli</name>
    <dbReference type="NCBI Taxonomy" id="5698"/>
    <lineage>
        <taxon>Eukaryota</taxon>
        <taxon>Discoba</taxon>
        <taxon>Euglenozoa</taxon>
        <taxon>Kinetoplastea</taxon>
        <taxon>Metakinetoplastina</taxon>
        <taxon>Trypanosomatida</taxon>
        <taxon>Trypanosomatidae</taxon>
        <taxon>Trypanosoma</taxon>
        <taxon>Herpetosoma</taxon>
    </lineage>
</organism>
<reference evidence="2 3" key="1">
    <citation type="journal article" date="2018" name="BMC Genomics">
        <title>Genomic comparison of Trypanosoma conorhini and Trypanosoma rangeli to Trypanosoma cruzi strains of high and low virulence.</title>
        <authorList>
            <person name="Bradwell K.R."/>
            <person name="Koparde V.N."/>
            <person name="Matveyev A.V."/>
            <person name="Serrano M.G."/>
            <person name="Alves J.M."/>
            <person name="Parikh H."/>
            <person name="Huang B."/>
            <person name="Lee V."/>
            <person name="Espinosa-Alvarez O."/>
            <person name="Ortiz P.A."/>
            <person name="Costa-Martins A.G."/>
            <person name="Teixeira M.M."/>
            <person name="Buck G.A."/>
        </authorList>
    </citation>
    <scope>NUCLEOTIDE SEQUENCE [LARGE SCALE GENOMIC DNA]</scope>
    <source>
        <strain evidence="2 3">AM80</strain>
    </source>
</reference>
<sequence>MSDCDTAALAALQQTLDACEGSPFQTAVLPCRQEEGEEVRPAPFEGPPPSPPAAAQLPTVKRHRTNNTAILPHVFSPDRLRMKTYLLHKEIQALSMQHERRHERLLSIRASRSASRSFMRTGNTHYSGNAPFTPRSSNVLPDHAHLQHKKERGPALPNLLKCFEEARTRYLVEGERRKRAMPPVYSSQIPRTAEAAWQRQDRNLMKNPDAFGLRFFSQSYLKEAGQL</sequence>
<keyword evidence="3" id="KW-1185">Reference proteome</keyword>
<accession>A0A3R7K786</accession>